<accession>A0A0A1U1H0</accession>
<dbReference type="PANTHER" id="PTHR13318">
    <property type="entry name" value="PARTNER OF PAIRED, ISOFORM B-RELATED"/>
    <property type="match status" value="1"/>
</dbReference>
<dbReference type="RefSeq" id="XP_004184099.1">
    <property type="nucleotide sequence ID" value="XM_004184051.1"/>
</dbReference>
<dbReference type="GO" id="GO:0019005">
    <property type="term" value="C:SCF ubiquitin ligase complex"/>
    <property type="evidence" value="ECO:0007669"/>
    <property type="project" value="TreeGrafter"/>
</dbReference>
<dbReference type="CDD" id="cd09917">
    <property type="entry name" value="F-box_SF"/>
    <property type="match status" value="1"/>
</dbReference>
<dbReference type="InterPro" id="IPR001611">
    <property type="entry name" value="Leu-rich_rpt"/>
</dbReference>
<dbReference type="SUPFAM" id="SSF52058">
    <property type="entry name" value="L domain-like"/>
    <property type="match status" value="1"/>
</dbReference>
<reference evidence="3 4" key="1">
    <citation type="submission" date="2012-10" db="EMBL/GenBank/DDBJ databases">
        <authorList>
            <person name="Zafar N."/>
            <person name="Inman J."/>
            <person name="Hall N."/>
            <person name="Lorenzi H."/>
            <person name="Caler E."/>
        </authorList>
    </citation>
    <scope>NUCLEOTIDE SEQUENCE [LARGE SCALE GENOMIC DNA]</scope>
    <source>
        <strain evidence="3 4">IP1</strain>
    </source>
</reference>
<feature type="region of interest" description="Disordered" evidence="1">
    <location>
        <begin position="1"/>
        <end position="23"/>
    </location>
</feature>
<feature type="domain" description="F-box" evidence="2">
    <location>
        <begin position="41"/>
        <end position="100"/>
    </location>
</feature>
<dbReference type="InterPro" id="IPR032675">
    <property type="entry name" value="LRR_dom_sf"/>
</dbReference>
<feature type="compositionally biased region" description="Polar residues" evidence="1">
    <location>
        <begin position="1"/>
        <end position="21"/>
    </location>
</feature>
<dbReference type="GeneID" id="14883511"/>
<dbReference type="EMBL" id="KB207112">
    <property type="protein sequence ID" value="ELP84753.1"/>
    <property type="molecule type" value="Genomic_DNA"/>
</dbReference>
<dbReference type="SUPFAM" id="SSF81383">
    <property type="entry name" value="F-box domain"/>
    <property type="match status" value="1"/>
</dbReference>
<proteinExistence type="predicted"/>
<dbReference type="InterPro" id="IPR036047">
    <property type="entry name" value="F-box-like_dom_sf"/>
</dbReference>
<evidence type="ECO:0000313" key="3">
    <source>
        <dbReference type="EMBL" id="ELP84753.1"/>
    </source>
</evidence>
<dbReference type="InterPro" id="IPR001810">
    <property type="entry name" value="F-box_dom"/>
</dbReference>
<feature type="region of interest" description="Disordered" evidence="1">
    <location>
        <begin position="645"/>
        <end position="691"/>
    </location>
</feature>
<dbReference type="Proteomes" id="UP000014680">
    <property type="component" value="Unassembled WGS sequence"/>
</dbReference>
<dbReference type="GO" id="GO:0031146">
    <property type="term" value="P:SCF-dependent proteasomal ubiquitin-dependent protein catabolic process"/>
    <property type="evidence" value="ECO:0007669"/>
    <property type="project" value="TreeGrafter"/>
</dbReference>
<dbReference type="Pfam" id="PF12937">
    <property type="entry name" value="F-box-like"/>
    <property type="match status" value="1"/>
</dbReference>
<keyword evidence="4" id="KW-1185">Reference proteome</keyword>
<feature type="compositionally biased region" description="Acidic residues" evidence="1">
    <location>
        <begin position="654"/>
        <end position="671"/>
    </location>
</feature>
<feature type="compositionally biased region" description="Basic and acidic residues" evidence="1">
    <location>
        <begin position="677"/>
        <end position="691"/>
    </location>
</feature>
<dbReference type="Pfam" id="PF13516">
    <property type="entry name" value="LRR_6"/>
    <property type="match status" value="1"/>
</dbReference>
<dbReference type="OMA" id="CNVKDAD"/>
<name>A0A0A1U1H0_ENTIV</name>
<dbReference type="SUPFAM" id="SSF52047">
    <property type="entry name" value="RNI-like"/>
    <property type="match status" value="1"/>
</dbReference>
<dbReference type="VEuPathDB" id="AmoebaDB:EIN_174480"/>
<dbReference type="OrthoDB" id="120976at2759"/>
<organism evidence="3 4">
    <name type="scientific">Entamoeba invadens IP1</name>
    <dbReference type="NCBI Taxonomy" id="370355"/>
    <lineage>
        <taxon>Eukaryota</taxon>
        <taxon>Amoebozoa</taxon>
        <taxon>Evosea</taxon>
        <taxon>Archamoebae</taxon>
        <taxon>Mastigamoebida</taxon>
        <taxon>Entamoebidae</taxon>
        <taxon>Entamoeba</taxon>
    </lineage>
</organism>
<sequence>MFSWLRGSQQNKENTTKTPQNMAVEKGVAENPIELTTYHENCTVNNIEEKDFHRIFKYLSVHDLVNCRLVCRMWKDMTKSISELVVTEPNPKLSLLFRDVKKLTVDPLATMDCAGLVTRLINLTSLKCGKINQACLEQQIQLKQLECPGVVPPFGVESICTNNMEKLGMYNSLTALELVNVSDKEITSFVKLGRLTSLRKLSIASKNFVGKIETFVDISHLTSLEISDAPLGSEFFYNLYLFPYLVFIGFTRCQLPVSGISPQTPLSQLSTTDGFIYIVGCNSLRYLYLNESQVSNYHLDVIARMENLIGLSLKGCASVNDYSLNAFKNGPISYSLEELNVEDTMITHIGLQTISRIKYLRVLDISRCIGIKIISPLNSLKNLEILRMTGIAVNAETIKDSFREPPKYLQQFLFESQPIDDPILTVFCSKFPTLEYLCLKGSKITSFGIQDLVILSHIRVLDISNTAVDDKCFEFISKLTYLEALYLEKCMKISGEGINVLSTLGSLRVLNMNGCAEVVIDSLKEMGELSVETLRLNGCNKIGGKFVWKYLSEIEHLKRLDLSNTSVDDDGVEEMVNCKWLEVLYLIRTKVSDKAITSLLKCNLLRKIDVRESNVVNDFLSNCIVITKSPERVAENPLLVVKDVPIENNKEDKESDDESSSSSESSEDSDDIPVKPAKIEKVEKTDNMESI</sequence>
<dbReference type="AlphaFoldDB" id="A0A0A1U1H0"/>
<dbReference type="KEGG" id="eiv:EIN_174480"/>
<evidence type="ECO:0000313" key="4">
    <source>
        <dbReference type="Proteomes" id="UP000014680"/>
    </source>
</evidence>
<dbReference type="PROSITE" id="PS50181">
    <property type="entry name" value="FBOX"/>
    <property type="match status" value="1"/>
</dbReference>
<dbReference type="Gene3D" id="1.20.1280.50">
    <property type="match status" value="1"/>
</dbReference>
<dbReference type="PANTHER" id="PTHR13318:SF95">
    <property type="entry name" value="F-BOX PROTEIN YLR352W"/>
    <property type="match status" value="1"/>
</dbReference>
<evidence type="ECO:0000256" key="1">
    <source>
        <dbReference type="SAM" id="MobiDB-lite"/>
    </source>
</evidence>
<protein>
    <submittedName>
        <fullName evidence="3">F-box/leucine rich repeat protein, putative</fullName>
    </submittedName>
</protein>
<evidence type="ECO:0000259" key="2">
    <source>
        <dbReference type="PROSITE" id="PS50181"/>
    </source>
</evidence>
<gene>
    <name evidence="3" type="ORF">EIN_174480</name>
</gene>
<dbReference type="Gene3D" id="3.80.10.10">
    <property type="entry name" value="Ribonuclease Inhibitor"/>
    <property type="match status" value="3"/>
</dbReference>